<dbReference type="SUPFAM" id="SSF141986">
    <property type="entry name" value="LD-carboxypeptidase A C-terminal domain-like"/>
    <property type="match status" value="1"/>
</dbReference>
<dbReference type="PIRSF" id="PIRSF028757">
    <property type="entry name" value="LD-carboxypeptidase"/>
    <property type="match status" value="1"/>
</dbReference>
<evidence type="ECO:0000259" key="4">
    <source>
        <dbReference type="Pfam" id="PF17676"/>
    </source>
</evidence>
<protein>
    <submittedName>
        <fullName evidence="5">Muramoyltetrapeptide carboxypeptidase</fullName>
    </submittedName>
</protein>
<dbReference type="PANTHER" id="PTHR30237">
    <property type="entry name" value="MURAMOYLTETRAPEPTIDE CARBOXYPEPTIDASE"/>
    <property type="match status" value="1"/>
</dbReference>
<gene>
    <name evidence="5" type="primary">ldcA</name>
    <name evidence="5" type="ORF">PPIS_a2388</name>
</gene>
<evidence type="ECO:0000256" key="1">
    <source>
        <dbReference type="ARBA" id="ARBA00010233"/>
    </source>
</evidence>
<evidence type="ECO:0000256" key="2">
    <source>
        <dbReference type="ARBA" id="ARBA00022801"/>
    </source>
</evidence>
<dbReference type="InterPro" id="IPR040449">
    <property type="entry name" value="Peptidase_S66_N"/>
</dbReference>
<dbReference type="InterPro" id="IPR040921">
    <property type="entry name" value="Peptidase_S66C"/>
</dbReference>
<keyword evidence="5" id="KW-0645">Protease</keyword>
<feature type="domain" description="LD-carboxypeptidase C-terminal" evidence="4">
    <location>
        <begin position="215"/>
        <end position="337"/>
    </location>
</feature>
<dbReference type="Proteomes" id="UP000016521">
    <property type="component" value="Chromosome I"/>
</dbReference>
<keyword evidence="5" id="KW-0121">Carboxypeptidase</keyword>
<sequence>MNIPLRQDRRCNYASLKKLNRGDTLAIVSPSWGGPGIFPHIFEQGLANLRSLGFNIVEMPSARTAADVLFSQPQLRAKDINDAFADPNIAGIISSIGGSDSARILPYLDKSVILNNPKFMMGYSDFSTLTTLLNQWGLVTFNGPSVMAGFSQYHNASAEYQAYLAQALLGEVHYPIFKAYSHGYPEWAIPENVGKLHPAIATNGPKVLQGTGQVEGRLFGGCFEVMEMLKGTEYWPSPSFWQDKLLFLETSEDKPSQDYIRFWLRNYGVMGVFEKISGLMIGRARDYSEREMAALDEVILSVVRDEFGCDSLPVITRLDFGHTDPQWILPLGIQHRLDLDNFSLDAIEPVFDLL</sequence>
<reference evidence="5 6" key="1">
    <citation type="submission" date="2015-06" db="EMBL/GenBank/DDBJ databases">
        <authorList>
            <person name="Xie B.-B."/>
            <person name="Rong J.-C."/>
            <person name="Qin Q.-L."/>
            <person name="Zhang Y.-Z."/>
        </authorList>
    </citation>
    <scope>NUCLEOTIDE SEQUENCE [LARGE SCALE GENOMIC DNA]</scope>
    <source>
        <strain evidence="5 6">JCM 20779</strain>
    </source>
</reference>
<evidence type="ECO:0000259" key="3">
    <source>
        <dbReference type="Pfam" id="PF02016"/>
    </source>
</evidence>
<accession>A0ABN5CFL9</accession>
<dbReference type="InterPro" id="IPR029062">
    <property type="entry name" value="Class_I_gatase-like"/>
</dbReference>
<dbReference type="Gene3D" id="3.40.50.10740">
    <property type="entry name" value="Class I glutamine amidotransferase-like"/>
    <property type="match status" value="1"/>
</dbReference>
<evidence type="ECO:0000313" key="6">
    <source>
        <dbReference type="Proteomes" id="UP000016521"/>
    </source>
</evidence>
<organism evidence="5 6">
    <name type="scientific">Pseudoalteromonas piscicida</name>
    <dbReference type="NCBI Taxonomy" id="43662"/>
    <lineage>
        <taxon>Bacteria</taxon>
        <taxon>Pseudomonadati</taxon>
        <taxon>Pseudomonadota</taxon>
        <taxon>Gammaproteobacteria</taxon>
        <taxon>Alteromonadales</taxon>
        <taxon>Pseudoalteromonadaceae</taxon>
        <taxon>Pseudoalteromonas</taxon>
    </lineage>
</organism>
<dbReference type="SUPFAM" id="SSF52317">
    <property type="entry name" value="Class I glutamine amidotransferase-like"/>
    <property type="match status" value="1"/>
</dbReference>
<dbReference type="InterPro" id="IPR003507">
    <property type="entry name" value="S66_fam"/>
</dbReference>
<dbReference type="InterPro" id="IPR027478">
    <property type="entry name" value="LdcA_N"/>
</dbReference>
<dbReference type="EMBL" id="CP011924">
    <property type="protein sequence ID" value="ATD07358.1"/>
    <property type="molecule type" value="Genomic_DNA"/>
</dbReference>
<dbReference type="RefSeq" id="WP_010371938.1">
    <property type="nucleotide sequence ID" value="NZ_CP011924.1"/>
</dbReference>
<dbReference type="GO" id="GO:0004180">
    <property type="term" value="F:carboxypeptidase activity"/>
    <property type="evidence" value="ECO:0007669"/>
    <property type="project" value="UniProtKB-KW"/>
</dbReference>
<evidence type="ECO:0000313" key="5">
    <source>
        <dbReference type="EMBL" id="ATD07358.1"/>
    </source>
</evidence>
<dbReference type="Pfam" id="PF02016">
    <property type="entry name" value="Peptidase_S66"/>
    <property type="match status" value="1"/>
</dbReference>
<feature type="domain" description="LD-carboxypeptidase N-terminal" evidence="3">
    <location>
        <begin position="26"/>
        <end position="143"/>
    </location>
</feature>
<keyword evidence="2" id="KW-0378">Hydrolase</keyword>
<keyword evidence="6" id="KW-1185">Reference proteome</keyword>
<dbReference type="CDD" id="cd07062">
    <property type="entry name" value="Peptidase_S66_mccF_like"/>
    <property type="match status" value="1"/>
</dbReference>
<dbReference type="PANTHER" id="PTHR30237:SF4">
    <property type="entry name" value="LD-CARBOXYPEPTIDASE C-TERMINAL DOMAIN-CONTAINING PROTEIN"/>
    <property type="match status" value="1"/>
</dbReference>
<name>A0ABN5CFL9_PSEO7</name>
<dbReference type="InterPro" id="IPR027461">
    <property type="entry name" value="Carboxypeptidase_A_C_sf"/>
</dbReference>
<dbReference type="Pfam" id="PF17676">
    <property type="entry name" value="Peptidase_S66C"/>
    <property type="match status" value="1"/>
</dbReference>
<dbReference type="Gene3D" id="3.50.30.60">
    <property type="entry name" value="LD-carboxypeptidase A C-terminal domain-like"/>
    <property type="match status" value="1"/>
</dbReference>
<comment type="similarity">
    <text evidence="1">Belongs to the peptidase S66 family.</text>
</comment>
<proteinExistence type="inferred from homology"/>